<dbReference type="Proteomes" id="UP000318420">
    <property type="component" value="Segment"/>
</dbReference>
<accession>A0A514A1B4</accession>
<sequence length="410" mass="47263">MYKYLYAVGRYKGYIPGYHFADISNYRLGDLDKLFSMLYIVVNDEMYKEKICITLEDHHASFIANSDLVIQEWLDLQKTTILKTSNVIPEDKAEYVKLERLFTHGYFHFPGDINLTKDRQSDLLSDGAPDLLVKHYMYKSGINYNKQSDHALFTCNGVFYRSIGRQDGIYLLGAGNDYIKKKQDLRIGAMSFEKLGKVTTLPITKDMLTTVPSNGERRWKIKVGANKLDNRTVWIVVNGQLLVDQDMLDRVSSDHLSVRLHGFDAMRHHQVFSNYTVTPELKDMTKLDQYKEEALTMHNSFLVLIDNPTLAVDLVPLTTFLYPSAMHTEERFQHPIVLDNGLFPVPYMRSYGMKQRILNVDLRINRIYPIQTTGTLGGHKVNSMYVNQGNPCTLVKGFFFKIHGINFKVK</sequence>
<gene>
    <name evidence="1" type="ORF">LAh10_47</name>
</gene>
<proteinExistence type="predicted"/>
<keyword evidence="2" id="KW-1185">Reference proteome</keyword>
<reference evidence="1 2" key="1">
    <citation type="submission" date="2019-04" db="EMBL/GenBank/DDBJ databases">
        <title>Novel bacteriophages capable of disrupting biofilms from clinical strains of Aeromonas hydrophila with intrinsic antibiotic resistance.</title>
        <authorList>
            <person name="Kabwe M."/>
            <person name="Brown T.L."/>
            <person name="Speirs L."/>
            <person name="Ku H."/>
            <person name="Leach M."/>
            <person name="Chan H.T."/>
            <person name="Petrovski S."/>
            <person name="Lock P."/>
            <person name="Tucci J."/>
        </authorList>
    </citation>
    <scope>NUCLEOTIDE SEQUENCE [LARGE SCALE GENOMIC DNA]</scope>
</reference>
<protein>
    <submittedName>
        <fullName evidence="1">Putative virion structural protein</fullName>
    </submittedName>
</protein>
<name>A0A514A1B4_9CAUD</name>
<evidence type="ECO:0000313" key="2">
    <source>
        <dbReference type="Proteomes" id="UP000318420"/>
    </source>
</evidence>
<dbReference type="EMBL" id="MK838116">
    <property type="protein sequence ID" value="QDH47063.1"/>
    <property type="molecule type" value="Genomic_DNA"/>
</dbReference>
<evidence type="ECO:0000313" key="1">
    <source>
        <dbReference type="EMBL" id="QDH47063.1"/>
    </source>
</evidence>
<organism evidence="1 2">
    <name type="scientific">Aeromonas phage LAh10</name>
    <dbReference type="NCBI Taxonomy" id="2591025"/>
    <lineage>
        <taxon>Viruses</taxon>
        <taxon>Duplodnaviria</taxon>
        <taxon>Heunggongvirae</taxon>
        <taxon>Uroviricota</taxon>
        <taxon>Caudoviricetes</taxon>
        <taxon>Chimalliviridae</taxon>
        <taxon>Ludhianavirus</taxon>
        <taxon>Ludhianavirus LAh10</taxon>
    </lineage>
</organism>